<accession>A0A1Q2L0I9</accession>
<proteinExistence type="predicted"/>
<sequence length="134" mass="15187">MKLEETAVRQVSLLLNTGPEAEAGKRVFTINRTTAEEPAANPINHPFLLGVSFEQYQEDGTAVNEAEIFLRTEDYQRFITGLIEHEYLLPANYRQWKEEKFGGICLHMEATEAPGLFAARLAAVLRKISSEFDR</sequence>
<dbReference type="EMBL" id="CP019640">
    <property type="protein sequence ID" value="AQQ53412.1"/>
    <property type="molecule type" value="Genomic_DNA"/>
</dbReference>
<dbReference type="OrthoDB" id="4687120at2"/>
<evidence type="ECO:0000313" key="2">
    <source>
        <dbReference type="Proteomes" id="UP000188184"/>
    </source>
</evidence>
<evidence type="ECO:0000313" key="1">
    <source>
        <dbReference type="EMBL" id="AQQ53412.1"/>
    </source>
</evidence>
<gene>
    <name evidence="1" type="ORF">B0X71_10230</name>
</gene>
<protein>
    <submittedName>
        <fullName evidence="1">Uncharacterized protein</fullName>
    </submittedName>
</protein>
<dbReference type="Proteomes" id="UP000188184">
    <property type="component" value="Chromosome"/>
</dbReference>
<name>A0A1Q2L0I9_9BACL</name>
<dbReference type="AlphaFoldDB" id="A0A1Q2L0I9"/>
<keyword evidence="2" id="KW-1185">Reference proteome</keyword>
<dbReference type="RefSeq" id="WP_077589306.1">
    <property type="nucleotide sequence ID" value="NZ_CP019640.1"/>
</dbReference>
<dbReference type="KEGG" id="pmar:B0X71_10230"/>
<organism evidence="1 2">
    <name type="scientific">Planococcus lenghuensis</name>
    <dbReference type="NCBI Taxonomy" id="2213202"/>
    <lineage>
        <taxon>Bacteria</taxon>
        <taxon>Bacillati</taxon>
        <taxon>Bacillota</taxon>
        <taxon>Bacilli</taxon>
        <taxon>Bacillales</taxon>
        <taxon>Caryophanaceae</taxon>
        <taxon>Planococcus</taxon>
    </lineage>
</organism>
<reference evidence="1 2" key="1">
    <citation type="submission" date="2017-02" db="EMBL/GenBank/DDBJ databases">
        <title>The complete genomic sequence of a novel cold adapted crude oil-degrading bacterium Planococcus qaidamina Y42.</title>
        <authorList>
            <person name="Yang R."/>
        </authorList>
    </citation>
    <scope>NUCLEOTIDE SEQUENCE [LARGE SCALE GENOMIC DNA]</scope>
    <source>
        <strain evidence="1 2">Y42</strain>
    </source>
</reference>